<feature type="transmembrane region" description="Helical" evidence="7">
    <location>
        <begin position="123"/>
        <end position="145"/>
    </location>
</feature>
<comment type="caution">
    <text evidence="9">The sequence shown here is derived from an EMBL/GenBank/DDBJ whole genome shotgun (WGS) entry which is preliminary data.</text>
</comment>
<evidence type="ECO:0000313" key="10">
    <source>
        <dbReference type="Proteomes" id="UP000298246"/>
    </source>
</evidence>
<evidence type="ECO:0000313" key="9">
    <source>
        <dbReference type="EMBL" id="TFE90474.1"/>
    </source>
</evidence>
<sequence>MFANTKCECGHQNPVGTVLCEACGKPQTDEDEQQPLEMRYDGAARRSQKANPSIVDKVWNFFSSVKIAVYIIAITLLASALGTIYPQENTFLDMDPSTFYKTTYGTLGHIYYLLGLTHTFSSWWFITLLFMIGTSLVVCSLDRVLPLYRALSKQQLRKHPQFLTRQRVTYSGDLPVGGAEAGQGADAPVEAGLTGSASAAEASVSLRKPEASAEMAQGRPDASFTSSEAIRSAPSAERSSPAPATEAGVASSAAEASASLPQAEAEWLTSAATFLRKKHYRVYTEDSALLAEKYRFSRWGPYINHIGLIIFLIGVLMRSIPGWHMDQYIGFPEGAIKQIPDTSYYLENAKFTVELYSDKELSDEFREKGQLVPKTYETKAVLYHCTADCDDPTKQPVLEKVHEADIFVNKPLDYKGLKAYQFDFKQTPLLISVQPSLKNKTTGESYGSFELPMTNPQDQYTAGPYTLKLKGYFPEFGLDDKGQPSSLSNEPKAPAFIFNISGPGLAAGGEPYLYFPRQVDKETFRQDEINGVIGQKLDLSVGSMEGVKFSTYTSYLNIRVDKAMPYIWVGAAISMIGLIMGFYWQHRRIWLRIDAGRLTLGAHTNKNWFGLRNETAAMLAKTGIEVSPKSLEQGGKMA</sequence>
<dbReference type="AlphaFoldDB" id="A0A4Y8Q7R3"/>
<evidence type="ECO:0000256" key="6">
    <source>
        <dbReference type="SAM" id="MobiDB-lite"/>
    </source>
</evidence>
<feature type="domain" description="ResB-like" evidence="8">
    <location>
        <begin position="238"/>
        <end position="614"/>
    </location>
</feature>
<feature type="region of interest" description="Disordered" evidence="6">
    <location>
        <begin position="209"/>
        <end position="250"/>
    </location>
</feature>
<feature type="transmembrane region" description="Helical" evidence="7">
    <location>
        <begin position="302"/>
        <end position="320"/>
    </location>
</feature>
<evidence type="ECO:0000256" key="7">
    <source>
        <dbReference type="SAM" id="Phobius"/>
    </source>
</evidence>
<organism evidence="9 10">
    <name type="scientific">Paenibacillus athensensis</name>
    <dbReference type="NCBI Taxonomy" id="1967502"/>
    <lineage>
        <taxon>Bacteria</taxon>
        <taxon>Bacillati</taxon>
        <taxon>Bacillota</taxon>
        <taxon>Bacilli</taxon>
        <taxon>Bacillales</taxon>
        <taxon>Paenibacillaceae</taxon>
        <taxon>Paenibacillus</taxon>
    </lineage>
</organism>
<dbReference type="PANTHER" id="PTHR31566">
    <property type="entry name" value="CYTOCHROME C BIOGENESIS PROTEIN CCS1, CHLOROPLASTIC"/>
    <property type="match status" value="1"/>
</dbReference>
<dbReference type="Pfam" id="PF05140">
    <property type="entry name" value="ResB"/>
    <property type="match status" value="2"/>
</dbReference>
<dbReference type="PANTHER" id="PTHR31566:SF0">
    <property type="entry name" value="CYTOCHROME C BIOGENESIS PROTEIN CCS1, CHLOROPLASTIC"/>
    <property type="match status" value="1"/>
</dbReference>
<keyword evidence="10" id="KW-1185">Reference proteome</keyword>
<evidence type="ECO:0000256" key="1">
    <source>
        <dbReference type="ARBA" id="ARBA00004141"/>
    </source>
</evidence>
<dbReference type="GO" id="GO:0017004">
    <property type="term" value="P:cytochrome complex assembly"/>
    <property type="evidence" value="ECO:0007669"/>
    <property type="project" value="UniProtKB-KW"/>
</dbReference>
<feature type="compositionally biased region" description="Low complexity" evidence="6">
    <location>
        <begin position="226"/>
        <end position="250"/>
    </location>
</feature>
<dbReference type="InterPro" id="IPR007816">
    <property type="entry name" value="ResB-like_domain"/>
</dbReference>
<dbReference type="InterPro" id="IPR023494">
    <property type="entry name" value="Cyt_c_bgen_Ccs1/CcsB/ResB"/>
</dbReference>
<comment type="subcellular location">
    <subcellularLocation>
        <location evidence="1">Membrane</location>
        <topology evidence="1">Multi-pass membrane protein</topology>
    </subcellularLocation>
</comment>
<keyword evidence="3" id="KW-0201">Cytochrome c-type biogenesis</keyword>
<dbReference type="Proteomes" id="UP000298246">
    <property type="component" value="Unassembled WGS sequence"/>
</dbReference>
<feature type="domain" description="ResB-like" evidence="8">
    <location>
        <begin position="65"/>
        <end position="174"/>
    </location>
</feature>
<keyword evidence="2 7" id="KW-0812">Transmembrane</keyword>
<gene>
    <name evidence="9" type="ORF">B5M42_04190</name>
</gene>
<reference evidence="9 10" key="1">
    <citation type="submission" date="2017-03" db="EMBL/GenBank/DDBJ databases">
        <title>Isolation of Levoglucosan Utilizing Bacteria.</title>
        <authorList>
            <person name="Arya A.S."/>
        </authorList>
    </citation>
    <scope>NUCLEOTIDE SEQUENCE [LARGE SCALE GENOMIC DNA]</scope>
    <source>
        <strain evidence="9 10">MEC069</strain>
    </source>
</reference>
<dbReference type="RefSeq" id="WP_230632937.1">
    <property type="nucleotide sequence ID" value="NZ_MYFO02000008.1"/>
</dbReference>
<name>A0A4Y8Q7R3_9BACL</name>
<feature type="transmembrane region" description="Helical" evidence="7">
    <location>
        <begin position="67"/>
        <end position="85"/>
    </location>
</feature>
<evidence type="ECO:0000256" key="3">
    <source>
        <dbReference type="ARBA" id="ARBA00022748"/>
    </source>
</evidence>
<keyword evidence="4 7" id="KW-1133">Transmembrane helix</keyword>
<keyword evidence="5 7" id="KW-0472">Membrane</keyword>
<accession>A0A4Y8Q7R3</accession>
<evidence type="ECO:0000256" key="2">
    <source>
        <dbReference type="ARBA" id="ARBA00022692"/>
    </source>
</evidence>
<evidence type="ECO:0000256" key="5">
    <source>
        <dbReference type="ARBA" id="ARBA00023136"/>
    </source>
</evidence>
<dbReference type="GO" id="GO:0016020">
    <property type="term" value="C:membrane"/>
    <property type="evidence" value="ECO:0007669"/>
    <property type="project" value="UniProtKB-SubCell"/>
</dbReference>
<proteinExistence type="predicted"/>
<feature type="transmembrane region" description="Helical" evidence="7">
    <location>
        <begin position="566"/>
        <end position="584"/>
    </location>
</feature>
<evidence type="ECO:0000256" key="4">
    <source>
        <dbReference type="ARBA" id="ARBA00022989"/>
    </source>
</evidence>
<dbReference type="EMBL" id="MYFO01000004">
    <property type="protein sequence ID" value="TFE90474.1"/>
    <property type="molecule type" value="Genomic_DNA"/>
</dbReference>
<protein>
    <recommendedName>
        <fullName evidence="8">ResB-like domain-containing protein</fullName>
    </recommendedName>
</protein>
<evidence type="ECO:0000259" key="8">
    <source>
        <dbReference type="Pfam" id="PF05140"/>
    </source>
</evidence>